<comment type="caution">
    <text evidence="1">The sequence shown here is derived from an EMBL/GenBank/DDBJ whole genome shotgun (WGS) entry which is preliminary data.</text>
</comment>
<protein>
    <submittedName>
        <fullName evidence="1">Uncharacterized protein</fullName>
    </submittedName>
</protein>
<proteinExistence type="predicted"/>
<evidence type="ECO:0000313" key="1">
    <source>
        <dbReference type="EMBL" id="KAG7357405.1"/>
    </source>
</evidence>
<sequence>MTISYQSRQERAIQLNDEESTTNADLVTTTFSGRTDLYQAMVTGAGILLQSAVKERKVQLKVQRAKSNIPVSTSYTENCSSSSFRTMKRFDSAMCILKPFIRCHVSNRSETTLLCLDGENKSSLVPWLVFLELNNTNCTIHQLSLKLDGVMPSFEVAATADRSTDQSPSGAQS</sequence>
<gene>
    <name evidence="1" type="ORF">IV203_002093</name>
</gene>
<evidence type="ECO:0000313" key="2">
    <source>
        <dbReference type="Proteomes" id="UP000693970"/>
    </source>
</evidence>
<keyword evidence="2" id="KW-1185">Reference proteome</keyword>
<name>A0A9K3L9H0_9STRA</name>
<dbReference type="EMBL" id="JAGRRH010000015">
    <property type="protein sequence ID" value="KAG7357405.1"/>
    <property type="molecule type" value="Genomic_DNA"/>
</dbReference>
<dbReference type="AlphaFoldDB" id="A0A9K3L9H0"/>
<accession>A0A9K3L9H0</accession>
<reference evidence="1" key="2">
    <citation type="submission" date="2021-04" db="EMBL/GenBank/DDBJ databases">
        <authorList>
            <person name="Podell S."/>
        </authorList>
    </citation>
    <scope>NUCLEOTIDE SEQUENCE</scope>
    <source>
        <strain evidence="1">Hildebrandi</strain>
    </source>
</reference>
<dbReference type="Proteomes" id="UP000693970">
    <property type="component" value="Unassembled WGS sequence"/>
</dbReference>
<organism evidence="1 2">
    <name type="scientific">Nitzschia inconspicua</name>
    <dbReference type="NCBI Taxonomy" id="303405"/>
    <lineage>
        <taxon>Eukaryota</taxon>
        <taxon>Sar</taxon>
        <taxon>Stramenopiles</taxon>
        <taxon>Ochrophyta</taxon>
        <taxon>Bacillariophyta</taxon>
        <taxon>Bacillariophyceae</taxon>
        <taxon>Bacillariophycidae</taxon>
        <taxon>Bacillariales</taxon>
        <taxon>Bacillariaceae</taxon>
        <taxon>Nitzschia</taxon>
    </lineage>
</organism>
<reference evidence="1" key="1">
    <citation type="journal article" date="2021" name="Sci. Rep.">
        <title>Diploid genomic architecture of Nitzschia inconspicua, an elite biomass production diatom.</title>
        <authorList>
            <person name="Oliver A."/>
            <person name="Podell S."/>
            <person name="Pinowska A."/>
            <person name="Traller J.C."/>
            <person name="Smith S.R."/>
            <person name="McClure R."/>
            <person name="Beliaev A."/>
            <person name="Bohutskyi P."/>
            <person name="Hill E.A."/>
            <person name="Rabines A."/>
            <person name="Zheng H."/>
            <person name="Allen L.Z."/>
            <person name="Kuo A."/>
            <person name="Grigoriev I.V."/>
            <person name="Allen A.E."/>
            <person name="Hazlebeck D."/>
            <person name="Allen E.E."/>
        </authorList>
    </citation>
    <scope>NUCLEOTIDE SEQUENCE</scope>
    <source>
        <strain evidence="1">Hildebrandi</strain>
    </source>
</reference>